<dbReference type="PRINTS" id="PR00069">
    <property type="entry name" value="ALDKETRDTASE"/>
</dbReference>
<comment type="caution">
    <text evidence="8">The sequence shown here is derived from an EMBL/GenBank/DDBJ whole genome shotgun (WGS) entry which is preliminary data.</text>
</comment>
<keyword evidence="3" id="KW-0560">Oxidoreductase</keyword>
<feature type="active site" description="Proton donor" evidence="4">
    <location>
        <position position="52"/>
    </location>
</feature>
<dbReference type="OrthoDB" id="416253at2759"/>
<dbReference type="PANTHER" id="PTHR43827:SF3">
    <property type="entry name" value="NADP-DEPENDENT OXIDOREDUCTASE DOMAIN-CONTAINING PROTEIN"/>
    <property type="match status" value="1"/>
</dbReference>
<feature type="domain" description="NADP-dependent oxidoreductase" evidence="7">
    <location>
        <begin position="28"/>
        <end position="270"/>
    </location>
</feature>
<dbReference type="FunFam" id="3.20.20.100:FF:000002">
    <property type="entry name" value="2,5-diketo-D-gluconic acid reductase A"/>
    <property type="match status" value="1"/>
</dbReference>
<protein>
    <recommendedName>
        <fullName evidence="7">NADP-dependent oxidoreductase domain-containing protein</fullName>
    </recommendedName>
</protein>
<dbReference type="InterPro" id="IPR023210">
    <property type="entry name" value="NADP_OxRdtase_dom"/>
</dbReference>
<feature type="site" description="Lowers pKa of active site Tyr" evidence="6">
    <location>
        <position position="81"/>
    </location>
</feature>
<dbReference type="GO" id="GO:0016616">
    <property type="term" value="F:oxidoreductase activity, acting on the CH-OH group of donors, NAD or NADP as acceptor"/>
    <property type="evidence" value="ECO:0007669"/>
    <property type="project" value="UniProtKB-ARBA"/>
</dbReference>
<keyword evidence="2" id="KW-0521">NADP</keyword>
<dbReference type="InterPro" id="IPR018170">
    <property type="entry name" value="Aldo/ket_reductase_CS"/>
</dbReference>
<dbReference type="EMBL" id="VTPC01003416">
    <property type="protein sequence ID" value="KAF2898554.1"/>
    <property type="molecule type" value="Genomic_DNA"/>
</dbReference>
<feature type="binding site" evidence="5">
    <location>
        <position position="113"/>
    </location>
    <ligand>
        <name>substrate</name>
    </ligand>
</feature>
<evidence type="ECO:0000256" key="4">
    <source>
        <dbReference type="PIRSR" id="PIRSR000097-1"/>
    </source>
</evidence>
<evidence type="ECO:0000256" key="1">
    <source>
        <dbReference type="ARBA" id="ARBA00007905"/>
    </source>
</evidence>
<evidence type="ECO:0000313" key="8">
    <source>
        <dbReference type="EMBL" id="KAF2898554.1"/>
    </source>
</evidence>
<organism evidence="8 9">
    <name type="scientific">Ignelater luminosus</name>
    <name type="common">Cucubano</name>
    <name type="synonym">Pyrophorus luminosus</name>
    <dbReference type="NCBI Taxonomy" id="2038154"/>
    <lineage>
        <taxon>Eukaryota</taxon>
        <taxon>Metazoa</taxon>
        <taxon>Ecdysozoa</taxon>
        <taxon>Arthropoda</taxon>
        <taxon>Hexapoda</taxon>
        <taxon>Insecta</taxon>
        <taxon>Pterygota</taxon>
        <taxon>Neoptera</taxon>
        <taxon>Endopterygota</taxon>
        <taxon>Coleoptera</taxon>
        <taxon>Polyphaga</taxon>
        <taxon>Elateriformia</taxon>
        <taxon>Elateroidea</taxon>
        <taxon>Elateridae</taxon>
        <taxon>Agrypninae</taxon>
        <taxon>Pyrophorini</taxon>
        <taxon>Ignelater</taxon>
    </lineage>
</organism>
<sequence>MWKVPTFKLLSGHTIPLVGFGSYLIDGERQTKEVLDKALSAGYRLIDTAAMYGNEQDIGLALKELLPKHNLKREDVFITSKLYPSDHGDQAKNALAESLRKLQSGYIDLYLIHWPGVYGISSRSSENAKLRAASWASLVKAKKEGLVRDIGVSNYTVRHLKELLDNCCGVKPVVNQVEWHPGCHQADLKEFCEREGILLQAYMSLGGSGNKSLLGEPFVVKVAEKLGKQPAQVLLRWSVQQNVAVIPKSRSKEHMEANINLDFVIPDEDMVLLGRRKQEKFDWDPNSVK</sequence>
<evidence type="ECO:0000256" key="2">
    <source>
        <dbReference type="ARBA" id="ARBA00022857"/>
    </source>
</evidence>
<evidence type="ECO:0000313" key="9">
    <source>
        <dbReference type="Proteomes" id="UP000801492"/>
    </source>
</evidence>
<dbReference type="PROSITE" id="PS00062">
    <property type="entry name" value="ALDOKETO_REDUCTASE_2"/>
    <property type="match status" value="1"/>
</dbReference>
<name>A0A8K0D3I9_IGNLU</name>
<keyword evidence="9" id="KW-1185">Reference proteome</keyword>
<comment type="similarity">
    <text evidence="1">Belongs to the aldo/keto reductase family.</text>
</comment>
<dbReference type="Proteomes" id="UP000801492">
    <property type="component" value="Unassembled WGS sequence"/>
</dbReference>
<evidence type="ECO:0000256" key="6">
    <source>
        <dbReference type="PIRSR" id="PIRSR000097-3"/>
    </source>
</evidence>
<dbReference type="AlphaFoldDB" id="A0A8K0D3I9"/>
<gene>
    <name evidence="8" type="ORF">ILUMI_07625</name>
</gene>
<dbReference type="Gene3D" id="3.20.20.100">
    <property type="entry name" value="NADP-dependent oxidoreductase domain"/>
    <property type="match status" value="1"/>
</dbReference>
<dbReference type="SUPFAM" id="SSF51430">
    <property type="entry name" value="NAD(P)-linked oxidoreductase"/>
    <property type="match status" value="1"/>
</dbReference>
<dbReference type="PANTHER" id="PTHR43827">
    <property type="entry name" value="2,5-DIKETO-D-GLUCONIC ACID REDUCTASE"/>
    <property type="match status" value="1"/>
</dbReference>
<evidence type="ECO:0000256" key="5">
    <source>
        <dbReference type="PIRSR" id="PIRSR000097-2"/>
    </source>
</evidence>
<dbReference type="PROSITE" id="PS00798">
    <property type="entry name" value="ALDOKETO_REDUCTASE_1"/>
    <property type="match status" value="1"/>
</dbReference>
<accession>A0A8K0D3I9</accession>
<evidence type="ECO:0000259" key="7">
    <source>
        <dbReference type="Pfam" id="PF00248"/>
    </source>
</evidence>
<reference evidence="8" key="1">
    <citation type="submission" date="2019-08" db="EMBL/GenBank/DDBJ databases">
        <title>The genome of the North American firefly Photinus pyralis.</title>
        <authorList>
            <consortium name="Photinus pyralis genome working group"/>
            <person name="Fallon T.R."/>
            <person name="Sander Lower S.E."/>
            <person name="Weng J.-K."/>
        </authorList>
    </citation>
    <scope>NUCLEOTIDE SEQUENCE</scope>
    <source>
        <strain evidence="8">TRF0915ILg1</strain>
        <tissue evidence="8">Whole body</tissue>
    </source>
</reference>
<evidence type="ECO:0000256" key="3">
    <source>
        <dbReference type="ARBA" id="ARBA00023002"/>
    </source>
</evidence>
<dbReference type="Pfam" id="PF00248">
    <property type="entry name" value="Aldo_ket_red"/>
    <property type="match status" value="1"/>
</dbReference>
<proteinExistence type="inferred from homology"/>
<dbReference type="CDD" id="cd19136">
    <property type="entry name" value="AKR_DrGR-like"/>
    <property type="match status" value="1"/>
</dbReference>
<dbReference type="PIRSF" id="PIRSF000097">
    <property type="entry name" value="AKR"/>
    <property type="match status" value="1"/>
</dbReference>
<dbReference type="InterPro" id="IPR036812">
    <property type="entry name" value="NAD(P)_OxRdtase_dom_sf"/>
</dbReference>
<dbReference type="InterPro" id="IPR020471">
    <property type="entry name" value="AKR"/>
</dbReference>